<evidence type="ECO:0000313" key="2">
    <source>
        <dbReference type="EMBL" id="KAL2785436.1"/>
    </source>
</evidence>
<evidence type="ECO:0000256" key="1">
    <source>
        <dbReference type="ARBA" id="ARBA00023002"/>
    </source>
</evidence>
<reference evidence="2 3" key="1">
    <citation type="submission" date="2024-07" db="EMBL/GenBank/DDBJ databases">
        <title>Section-level genome sequencing and comparative genomics of Aspergillus sections Usti and Cavernicolus.</title>
        <authorList>
            <consortium name="Lawrence Berkeley National Laboratory"/>
            <person name="Nybo J.L."/>
            <person name="Vesth T.C."/>
            <person name="Theobald S."/>
            <person name="Frisvad J.C."/>
            <person name="Larsen T.O."/>
            <person name="Kjaerboelling I."/>
            <person name="Rothschild-Mancinelli K."/>
            <person name="Lyhne E.K."/>
            <person name="Kogle M.E."/>
            <person name="Barry K."/>
            <person name="Clum A."/>
            <person name="Na H."/>
            <person name="Ledsgaard L."/>
            <person name="Lin J."/>
            <person name="Lipzen A."/>
            <person name="Kuo A."/>
            <person name="Riley R."/>
            <person name="Mondo S."/>
            <person name="Labutti K."/>
            <person name="Haridas S."/>
            <person name="Pangalinan J."/>
            <person name="Salamov A.A."/>
            <person name="Simmons B.A."/>
            <person name="Magnuson J.K."/>
            <person name="Chen J."/>
            <person name="Drula E."/>
            <person name="Henrissat B."/>
            <person name="Wiebenga A."/>
            <person name="Lubbers R.J."/>
            <person name="Gomes A.C."/>
            <person name="Makela M.R."/>
            <person name="Stajich J."/>
            <person name="Grigoriev I.V."/>
            <person name="Mortensen U.H."/>
            <person name="De Vries R.P."/>
            <person name="Baker S.E."/>
            <person name="Andersen M.R."/>
        </authorList>
    </citation>
    <scope>NUCLEOTIDE SEQUENCE [LARGE SCALE GENOMIC DNA]</scope>
    <source>
        <strain evidence="2 3">CBS 209.92</strain>
    </source>
</reference>
<dbReference type="Pfam" id="PF14027">
    <property type="entry name" value="Questin_oxidase"/>
    <property type="match status" value="2"/>
</dbReference>
<dbReference type="InterPro" id="IPR025337">
    <property type="entry name" value="Questin_oxidase-like"/>
</dbReference>
<keyword evidence="3" id="KW-1185">Reference proteome</keyword>
<name>A0ABR4FQ93_9EURO</name>
<comment type="caution">
    <text evidence="2">The sequence shown here is derived from an EMBL/GenBank/DDBJ whole genome shotgun (WGS) entry which is preliminary data.</text>
</comment>
<dbReference type="EMBL" id="JBFTWV010000144">
    <property type="protein sequence ID" value="KAL2785436.1"/>
    <property type="molecule type" value="Genomic_DNA"/>
</dbReference>
<dbReference type="Proteomes" id="UP001610563">
    <property type="component" value="Unassembled WGS sequence"/>
</dbReference>
<evidence type="ECO:0008006" key="4">
    <source>
        <dbReference type="Google" id="ProtNLM"/>
    </source>
</evidence>
<evidence type="ECO:0000313" key="3">
    <source>
        <dbReference type="Proteomes" id="UP001610563"/>
    </source>
</evidence>
<dbReference type="PANTHER" id="PTHR35870">
    <property type="entry name" value="PROTEIN, PUTATIVE (AFU_ORTHOLOGUE AFUA_5G03330)-RELATED"/>
    <property type="match status" value="1"/>
</dbReference>
<accession>A0ABR4FQ93</accession>
<dbReference type="PANTHER" id="PTHR35870:SF1">
    <property type="entry name" value="PROTEIN, PUTATIVE (AFU_ORTHOLOGUE AFUA_5G03330)-RELATED"/>
    <property type="match status" value="1"/>
</dbReference>
<organism evidence="2 3">
    <name type="scientific">Aspergillus keveii</name>
    <dbReference type="NCBI Taxonomy" id="714993"/>
    <lineage>
        <taxon>Eukaryota</taxon>
        <taxon>Fungi</taxon>
        <taxon>Dikarya</taxon>
        <taxon>Ascomycota</taxon>
        <taxon>Pezizomycotina</taxon>
        <taxon>Eurotiomycetes</taxon>
        <taxon>Eurotiomycetidae</taxon>
        <taxon>Eurotiales</taxon>
        <taxon>Aspergillaceae</taxon>
        <taxon>Aspergillus</taxon>
        <taxon>Aspergillus subgen. Nidulantes</taxon>
    </lineage>
</organism>
<proteinExistence type="predicted"/>
<gene>
    <name evidence="2" type="ORF">BJX66DRAFT_343075</name>
</gene>
<protein>
    <recommendedName>
        <fullName evidence="4">HypA-like protein</fullName>
    </recommendedName>
</protein>
<sequence length="325" mass="37629">MATSTKIHLTPEHGGVFSVSGLSWASARKVSEVLQHDMENHHIYLNEIGFHNHIVHYMLTSWALGASPTTIQSQYSREAHRQRPALPRNEALIHSFHDKEAFMACMHREEHYPNYLAFFQRAIAEKGVPDVINEYLFSGDDLAQSLLSRIRRLLRRRLRRRREISEKLVEMITTAIYWTTTSQNTTKQLKLDFFYIHAVNLSIFFKAFMDLPYLTAASKARLLEMKGRMDLLIWASRKMPDPRPDDLINYPIHRGWPEVFARSYLHPTDDGHLAKFVRTVAFAEGLCRSHDERGENEAGRIIGDLPVRGDMWLQIGNIGVVFQDM</sequence>
<keyword evidence="1" id="KW-0560">Oxidoreductase</keyword>